<accession>A0A0V0QL84</accession>
<feature type="region of interest" description="Disordered" evidence="1">
    <location>
        <begin position="1"/>
        <end position="20"/>
    </location>
</feature>
<dbReference type="InParanoid" id="A0A0V0QL84"/>
<evidence type="ECO:0000313" key="3">
    <source>
        <dbReference type="Proteomes" id="UP000054937"/>
    </source>
</evidence>
<sequence>MQNKNHPPKPQKQGGLYSLNLGQNNGPFLTKDIMLTNEKSLGLLRTKDNVAKYASQILQPNNNNYNNYSSLESYGQMSLGHRGGALEINQPQDYYDAKHKTYLNYDERYKAKQNAAENLASNTGFAELQKGFRDDA</sequence>
<reference evidence="2 3" key="1">
    <citation type="journal article" date="2015" name="Sci. Rep.">
        <title>Genome of the facultative scuticociliatosis pathogen Pseudocohnilembus persalinus provides insight into its virulence through horizontal gene transfer.</title>
        <authorList>
            <person name="Xiong J."/>
            <person name="Wang G."/>
            <person name="Cheng J."/>
            <person name="Tian M."/>
            <person name="Pan X."/>
            <person name="Warren A."/>
            <person name="Jiang C."/>
            <person name="Yuan D."/>
            <person name="Miao W."/>
        </authorList>
    </citation>
    <scope>NUCLEOTIDE SEQUENCE [LARGE SCALE GENOMIC DNA]</scope>
    <source>
        <strain evidence="2">36N120E</strain>
    </source>
</reference>
<name>A0A0V0QL84_PSEPJ</name>
<gene>
    <name evidence="2" type="ORF">PPERSA_03085</name>
</gene>
<dbReference type="OrthoDB" id="303525at2759"/>
<comment type="caution">
    <text evidence="2">The sequence shown here is derived from an EMBL/GenBank/DDBJ whole genome shotgun (WGS) entry which is preliminary data.</text>
</comment>
<dbReference type="Proteomes" id="UP000054937">
    <property type="component" value="Unassembled WGS sequence"/>
</dbReference>
<dbReference type="EMBL" id="LDAU01000147">
    <property type="protein sequence ID" value="KRX02994.1"/>
    <property type="molecule type" value="Genomic_DNA"/>
</dbReference>
<dbReference type="AlphaFoldDB" id="A0A0V0QL84"/>
<organism evidence="2 3">
    <name type="scientific">Pseudocohnilembus persalinus</name>
    <name type="common">Ciliate</name>
    <dbReference type="NCBI Taxonomy" id="266149"/>
    <lineage>
        <taxon>Eukaryota</taxon>
        <taxon>Sar</taxon>
        <taxon>Alveolata</taxon>
        <taxon>Ciliophora</taxon>
        <taxon>Intramacronucleata</taxon>
        <taxon>Oligohymenophorea</taxon>
        <taxon>Scuticociliatia</taxon>
        <taxon>Philasterida</taxon>
        <taxon>Pseudocohnilembidae</taxon>
        <taxon>Pseudocohnilembus</taxon>
    </lineage>
</organism>
<protein>
    <submittedName>
        <fullName evidence="2">Uncharacterized protein</fullName>
    </submittedName>
</protein>
<proteinExistence type="predicted"/>
<keyword evidence="3" id="KW-1185">Reference proteome</keyword>
<evidence type="ECO:0000313" key="2">
    <source>
        <dbReference type="EMBL" id="KRX02994.1"/>
    </source>
</evidence>
<evidence type="ECO:0000256" key="1">
    <source>
        <dbReference type="SAM" id="MobiDB-lite"/>
    </source>
</evidence>